<reference evidence="6" key="1">
    <citation type="journal article" date="2019" name="Int. J. Syst. Evol. Microbiol.">
        <title>The Global Catalogue of Microorganisms (GCM) 10K type strain sequencing project: providing services to taxonomists for standard genome sequencing and annotation.</title>
        <authorList>
            <consortium name="The Broad Institute Genomics Platform"/>
            <consortium name="The Broad Institute Genome Sequencing Center for Infectious Disease"/>
            <person name="Wu L."/>
            <person name="Ma J."/>
        </authorList>
    </citation>
    <scope>NUCLEOTIDE SEQUENCE [LARGE SCALE GENOMIC DNA]</scope>
    <source>
        <strain evidence="6">JCM 16083</strain>
    </source>
</reference>
<keyword evidence="6" id="KW-1185">Reference proteome</keyword>
<keyword evidence="5" id="KW-0675">Receptor</keyword>
<dbReference type="Gene3D" id="2.60.40.1120">
    <property type="entry name" value="Carboxypeptidase-like, regulatory domain"/>
    <property type="match status" value="1"/>
</dbReference>
<dbReference type="SUPFAM" id="SSF56935">
    <property type="entry name" value="Porins"/>
    <property type="match status" value="1"/>
</dbReference>
<dbReference type="InterPro" id="IPR036942">
    <property type="entry name" value="Beta-barrel_TonB_sf"/>
</dbReference>
<dbReference type="InterPro" id="IPR008969">
    <property type="entry name" value="CarboxyPept-like_regulatory"/>
</dbReference>
<dbReference type="Proteomes" id="UP001501126">
    <property type="component" value="Unassembled WGS sequence"/>
</dbReference>
<keyword evidence="3" id="KW-0998">Cell outer membrane</keyword>
<organism evidence="5 6">
    <name type="scientific">Wandonia haliotis</name>
    <dbReference type="NCBI Taxonomy" id="574963"/>
    <lineage>
        <taxon>Bacteria</taxon>
        <taxon>Pseudomonadati</taxon>
        <taxon>Bacteroidota</taxon>
        <taxon>Flavobacteriia</taxon>
        <taxon>Flavobacteriales</taxon>
        <taxon>Crocinitomicaceae</taxon>
        <taxon>Wandonia</taxon>
    </lineage>
</organism>
<gene>
    <name evidence="5" type="ORF">GCM10009118_03740</name>
</gene>
<comment type="subcellular location">
    <subcellularLocation>
        <location evidence="1">Cell outer membrane</location>
    </subcellularLocation>
</comment>
<dbReference type="RefSeq" id="WP_343784534.1">
    <property type="nucleotide sequence ID" value="NZ_BAAAFH010000003.1"/>
</dbReference>
<keyword evidence="2" id="KW-0472">Membrane</keyword>
<dbReference type="InterPro" id="IPR041700">
    <property type="entry name" value="OMP_b-brl_3"/>
</dbReference>
<sequence length="914" mass="104420">MLFTKRFLLFIALLISFVSVGQDKMKISGVINDTLNNKPLYNASAVIIRIRDSVLLDYTRTDLQGRFEFTNLDIDTVELLITHPKFLDQSFYMFGSEDNYEFHIPNIIPLEKTKEIREVVIFASKDPIYYRGDTLVYVADSFNVKPNAVVEDLLKKLPGVEVDKDGKIKSQGKDVEKVLVDGDEFFGSDPLIATRNLGARAVESVEVYEKESENAESGSTETVQIMNLKLKDEAKKGYFGRIAAGSDFQKFYEGEALASVFNKDLKISVFGQATNTPNSGFSWSDINQYGLDNERQNIIDEDGNWTFIGSTPRDGLPQSLKGGFYFSDKIGEKTKLSANYTYNDNQVIANTNKTTQYFLVDTTYSTDDTGSDRNRLQQHIANIGFEQKFDSLTTLEIKPRFQFNKTTQRSESTTEFFDADRNSFSETNVLNETGSEEMSFSNIAKLTRLFKKRFRKLEVTYQFDYKKNTLEGVLESSSGLTFMDSTIQSFNQKKTGNLEGAGHLARVSYHEPLSKLWRLEFEYQFNQFKTDQSRSSFNLIGEEYNELDSLFSNSFENEQMINFGGAFVRFENPKHLVRLGARVRNTQMDNFNLFTGDSFKQNVNNLLPGFRYAYKIKQNSRLNFNYNTDAQLPSISQLQPLQDNTNPNRIVVGNPDLKPTYTHTMRLNYHLFKPITGFYTWAGAYFSYINNAFSSSLLYDQYGRTVSQSINVDNNYFGNVYAGTGIPLYKQLLKMNINANAGISSINNKINGLDNRTINNSVGGGLDLVFDKDSLFFEIGGSINYNAPNSTLNSGANQPYFTHNYNVNFAWDIFWNITLATEARYVIQSQRADGFNLNYFIWDVSVKKNFLKDENLVLELRANDLLNQNITASRNIQTNIIVDNRTQIISRYFLVKLTYNFKNKIKAVDSDEEF</sequence>
<evidence type="ECO:0000313" key="5">
    <source>
        <dbReference type="EMBL" id="GAA0873966.1"/>
    </source>
</evidence>
<dbReference type="Pfam" id="PF14905">
    <property type="entry name" value="OMP_b-brl_3"/>
    <property type="match status" value="1"/>
</dbReference>
<evidence type="ECO:0000259" key="4">
    <source>
        <dbReference type="Pfam" id="PF14905"/>
    </source>
</evidence>
<dbReference type="SUPFAM" id="SSF49464">
    <property type="entry name" value="Carboxypeptidase regulatory domain-like"/>
    <property type="match status" value="1"/>
</dbReference>
<feature type="domain" description="Outer membrane protein beta-barrel" evidence="4">
    <location>
        <begin position="450"/>
        <end position="899"/>
    </location>
</feature>
<proteinExistence type="predicted"/>
<protein>
    <submittedName>
        <fullName evidence="5">TonB-dependent receptor</fullName>
    </submittedName>
</protein>
<dbReference type="Gene3D" id="2.40.170.20">
    <property type="entry name" value="TonB-dependent receptor, beta-barrel domain"/>
    <property type="match status" value="1"/>
</dbReference>
<comment type="caution">
    <text evidence="5">The sequence shown here is derived from an EMBL/GenBank/DDBJ whole genome shotgun (WGS) entry which is preliminary data.</text>
</comment>
<accession>A0ABP3Y143</accession>
<evidence type="ECO:0000313" key="6">
    <source>
        <dbReference type="Proteomes" id="UP001501126"/>
    </source>
</evidence>
<evidence type="ECO:0000256" key="3">
    <source>
        <dbReference type="ARBA" id="ARBA00023237"/>
    </source>
</evidence>
<dbReference type="EMBL" id="BAAAFH010000003">
    <property type="protein sequence ID" value="GAA0873966.1"/>
    <property type="molecule type" value="Genomic_DNA"/>
</dbReference>
<evidence type="ECO:0000256" key="1">
    <source>
        <dbReference type="ARBA" id="ARBA00004442"/>
    </source>
</evidence>
<evidence type="ECO:0000256" key="2">
    <source>
        <dbReference type="ARBA" id="ARBA00023136"/>
    </source>
</evidence>
<name>A0ABP3Y143_9FLAO</name>